<evidence type="ECO:0000313" key="6">
    <source>
        <dbReference type="EMBL" id="KAE9523958.1"/>
    </source>
</evidence>
<evidence type="ECO:0000313" key="7">
    <source>
        <dbReference type="Proteomes" id="UP000475862"/>
    </source>
</evidence>
<proteinExistence type="predicted"/>
<feature type="compositionally biased region" description="Basic and acidic residues" evidence="4">
    <location>
        <begin position="150"/>
        <end position="160"/>
    </location>
</feature>
<feature type="region of interest" description="Disordered" evidence="4">
    <location>
        <begin position="120"/>
        <end position="172"/>
    </location>
</feature>
<accession>A0A6G0T0N1</accession>
<reference evidence="6 7" key="1">
    <citation type="submission" date="2019-08" db="EMBL/GenBank/DDBJ databases">
        <title>The genome of the soybean aphid Biotype 1, its phylome, world population structure and adaptation to the North American continent.</title>
        <authorList>
            <person name="Giordano R."/>
            <person name="Donthu R.K."/>
            <person name="Hernandez A.G."/>
            <person name="Wright C.L."/>
            <person name="Zimin A.V."/>
        </authorList>
    </citation>
    <scope>NUCLEOTIDE SEQUENCE [LARGE SCALE GENOMIC DNA]</scope>
    <source>
        <tissue evidence="6">Whole aphids</tissue>
    </source>
</reference>
<feature type="domain" description="CHHC U11-48K-type" evidence="5">
    <location>
        <begin position="42"/>
        <end position="69"/>
    </location>
</feature>
<evidence type="ECO:0000259" key="5">
    <source>
        <dbReference type="PROSITE" id="PS51800"/>
    </source>
</evidence>
<keyword evidence="7" id="KW-1185">Reference proteome</keyword>
<dbReference type="InterPro" id="IPR022776">
    <property type="entry name" value="TRM13/UPF0224_CHHC_Znf_dom"/>
</dbReference>
<name>A0A6G0T0N1_APHGL</name>
<gene>
    <name evidence="6" type="ORF">AGLY_015605</name>
</gene>
<dbReference type="Pfam" id="PF05253">
    <property type="entry name" value="zf-U11-48K"/>
    <property type="match status" value="2"/>
</dbReference>
<evidence type="ECO:0000256" key="2">
    <source>
        <dbReference type="ARBA" id="ARBA00022771"/>
    </source>
</evidence>
<dbReference type="Proteomes" id="UP000475862">
    <property type="component" value="Unassembled WGS sequence"/>
</dbReference>
<sequence length="172" mass="20021">MELLHLAPETINFHCPYNASHTMPQKTFIKHLTRCPDKPPHFKNCSFNLSHVMPESELKEHEENCPSRILIDVAMYQSEDMVRPSPIVENAPSIKYEESWDGLEHTSEILKIIKTKTASMKATHNMTRSQRKQHRINLHENDVNNVNNNGDEKRQNKQQETKPLFIGKRPIT</sequence>
<keyword evidence="1" id="KW-0479">Metal-binding</keyword>
<dbReference type="PROSITE" id="PS51800">
    <property type="entry name" value="ZF_CHHC_U11_48K"/>
    <property type="match status" value="2"/>
</dbReference>
<keyword evidence="3" id="KW-0862">Zinc</keyword>
<organism evidence="6 7">
    <name type="scientific">Aphis glycines</name>
    <name type="common">Soybean aphid</name>
    <dbReference type="NCBI Taxonomy" id="307491"/>
    <lineage>
        <taxon>Eukaryota</taxon>
        <taxon>Metazoa</taxon>
        <taxon>Ecdysozoa</taxon>
        <taxon>Arthropoda</taxon>
        <taxon>Hexapoda</taxon>
        <taxon>Insecta</taxon>
        <taxon>Pterygota</taxon>
        <taxon>Neoptera</taxon>
        <taxon>Paraneoptera</taxon>
        <taxon>Hemiptera</taxon>
        <taxon>Sternorrhyncha</taxon>
        <taxon>Aphidomorpha</taxon>
        <taxon>Aphidoidea</taxon>
        <taxon>Aphididae</taxon>
        <taxon>Aphidini</taxon>
        <taxon>Aphis</taxon>
        <taxon>Aphis</taxon>
    </lineage>
</organism>
<protein>
    <recommendedName>
        <fullName evidence="5">CHHC U11-48K-type domain-containing protein</fullName>
    </recommendedName>
</protein>
<dbReference type="OrthoDB" id="10069248at2759"/>
<feature type="domain" description="CHHC U11-48K-type" evidence="5">
    <location>
        <begin position="12"/>
        <end position="39"/>
    </location>
</feature>
<evidence type="ECO:0000256" key="1">
    <source>
        <dbReference type="ARBA" id="ARBA00022723"/>
    </source>
</evidence>
<dbReference type="GO" id="GO:0008270">
    <property type="term" value="F:zinc ion binding"/>
    <property type="evidence" value="ECO:0007669"/>
    <property type="project" value="UniProtKB-KW"/>
</dbReference>
<dbReference type="AlphaFoldDB" id="A0A6G0T0N1"/>
<keyword evidence="2" id="KW-0863">Zinc-finger</keyword>
<evidence type="ECO:0000256" key="3">
    <source>
        <dbReference type="ARBA" id="ARBA00022833"/>
    </source>
</evidence>
<dbReference type="EMBL" id="VYZN01000074">
    <property type="protein sequence ID" value="KAE9523958.1"/>
    <property type="molecule type" value="Genomic_DNA"/>
</dbReference>
<comment type="caution">
    <text evidence="6">The sequence shown here is derived from an EMBL/GenBank/DDBJ whole genome shotgun (WGS) entry which is preliminary data.</text>
</comment>
<evidence type="ECO:0000256" key="4">
    <source>
        <dbReference type="SAM" id="MobiDB-lite"/>
    </source>
</evidence>